<dbReference type="Proteomes" id="UP000635142">
    <property type="component" value="Unassembled WGS sequence"/>
</dbReference>
<proteinExistence type="predicted"/>
<dbReference type="GO" id="GO:0009851">
    <property type="term" value="P:auxin biosynthetic process"/>
    <property type="evidence" value="ECO:0007669"/>
    <property type="project" value="TreeGrafter"/>
</dbReference>
<dbReference type="GO" id="GO:0050660">
    <property type="term" value="F:flavin adenine dinucleotide binding"/>
    <property type="evidence" value="ECO:0007669"/>
    <property type="project" value="TreeGrafter"/>
</dbReference>
<dbReference type="AlphaFoldDB" id="A0A927D1F0"/>
<dbReference type="RefSeq" id="WP_191074300.1">
    <property type="nucleotide sequence ID" value="NZ_JACTAG010000001.1"/>
</dbReference>
<gene>
    <name evidence="2" type="ORF">H9Q16_05305</name>
</gene>
<protein>
    <submittedName>
        <fullName evidence="2">NAD(P)-binding domain-containing protein</fullName>
    </submittedName>
</protein>
<dbReference type="InterPro" id="IPR050982">
    <property type="entry name" value="Auxin_biosynth/cation_transpt"/>
</dbReference>
<sequence length="541" mass="60188">MTEQVDVCIVGAGPAGLQAAYLLRKEGLSVRLLERGKGVSGFFRRFPRHRTFISINKVHTGLADEGARMRYDWNSLINDEGLKVGDRTTRYFPKADEYVSYLEDFAGPLEDCISYEADVSRVSKAGDTFTVETADGRAFRAGHVIVSTGVTRPWLPEVEGIELTENYMTFDTTRSRFDGKRVLILGKGNAAFESAQKMLEHAAAIHVMSPNPIKFSWNTHFVGHVRAVNVEFMDTYQLKSQNAVVDAAPRKIERDGDEYVVTATMTAAEGHEIVLRYDHVICCTGFRFNPDIFDADIRPELRHFDKFPAMTAQWESEETPNLWFAGTLMQSRDFKKTMSGFVHGFRYNIAALVKFIAGREAQTSFPTSTAPVEGTPLIDLIIDRISLSPALFLQPGFLGDVIHLSGATSGTHYQDVPVQWATQESDVMGQDSLLITLEFGNFGQTPTHVKRAHSAFQGDPDPFIHPVLRHYRDGELVGTMHLSDHLDSDWRRAADKEAGAGTVSAMTFADLGQTLPIPEVARQQIQSFLAEQGLGRQMAAE</sequence>
<dbReference type="Gene3D" id="3.50.50.60">
    <property type="entry name" value="FAD/NAD(P)-binding domain"/>
    <property type="match status" value="2"/>
</dbReference>
<accession>A0A927D1F0</accession>
<comment type="caution">
    <text evidence="2">The sequence shown here is derived from an EMBL/GenBank/DDBJ whole genome shotgun (WGS) entry which is preliminary data.</text>
</comment>
<dbReference type="SUPFAM" id="SSF51905">
    <property type="entry name" value="FAD/NAD(P)-binding domain"/>
    <property type="match status" value="1"/>
</dbReference>
<dbReference type="PRINTS" id="PR00368">
    <property type="entry name" value="FADPNR"/>
</dbReference>
<keyword evidence="3" id="KW-1185">Reference proteome</keyword>
<organism evidence="2 3">
    <name type="scientific">Sulfitobacter aestuariivivens</name>
    <dbReference type="NCBI Taxonomy" id="2766981"/>
    <lineage>
        <taxon>Bacteria</taxon>
        <taxon>Pseudomonadati</taxon>
        <taxon>Pseudomonadota</taxon>
        <taxon>Alphaproteobacteria</taxon>
        <taxon>Rhodobacterales</taxon>
        <taxon>Roseobacteraceae</taxon>
        <taxon>Sulfitobacter</taxon>
    </lineage>
</organism>
<evidence type="ECO:0000256" key="1">
    <source>
        <dbReference type="ARBA" id="ARBA00023002"/>
    </source>
</evidence>
<evidence type="ECO:0000313" key="2">
    <source>
        <dbReference type="EMBL" id="MBD3663330.1"/>
    </source>
</evidence>
<keyword evidence="1" id="KW-0560">Oxidoreductase</keyword>
<dbReference type="Pfam" id="PF13738">
    <property type="entry name" value="Pyr_redox_3"/>
    <property type="match status" value="1"/>
</dbReference>
<dbReference type="GO" id="GO:0004497">
    <property type="term" value="F:monooxygenase activity"/>
    <property type="evidence" value="ECO:0007669"/>
    <property type="project" value="TreeGrafter"/>
</dbReference>
<reference evidence="2" key="1">
    <citation type="submission" date="2020-08" db="EMBL/GenBank/DDBJ databases">
        <title>Sulfitobacter aestuariivivens sp. nov., isolated from a tidal flat.</title>
        <authorList>
            <person name="Park S."/>
            <person name="Yoon J.-H."/>
        </authorList>
    </citation>
    <scope>NUCLEOTIDE SEQUENCE</scope>
    <source>
        <strain evidence="2">TSTF-M16</strain>
    </source>
</reference>
<name>A0A927D1F0_9RHOB</name>
<dbReference type="PANTHER" id="PTHR43539:SF38">
    <property type="entry name" value="INDOLE-3-PYRUVATE MONOOXYGENASE YUCCA6"/>
    <property type="match status" value="1"/>
</dbReference>
<dbReference type="EMBL" id="JACTAG010000001">
    <property type="protein sequence ID" value="MBD3663330.1"/>
    <property type="molecule type" value="Genomic_DNA"/>
</dbReference>
<dbReference type="PRINTS" id="PR00411">
    <property type="entry name" value="PNDRDTASEI"/>
</dbReference>
<dbReference type="InterPro" id="IPR036188">
    <property type="entry name" value="FAD/NAD-bd_sf"/>
</dbReference>
<dbReference type="PANTHER" id="PTHR43539">
    <property type="entry name" value="FLAVIN-BINDING MONOOXYGENASE-LIKE PROTEIN (AFU_ORTHOLOGUE AFUA_4G09220)"/>
    <property type="match status" value="1"/>
</dbReference>
<evidence type="ECO:0000313" key="3">
    <source>
        <dbReference type="Proteomes" id="UP000635142"/>
    </source>
</evidence>